<comment type="caution">
    <text evidence="1">The sequence shown here is derived from an EMBL/GenBank/DDBJ whole genome shotgun (WGS) entry which is preliminary data.</text>
</comment>
<name>A0ABQ5CDN3_9ASTR</name>
<dbReference type="Proteomes" id="UP001151760">
    <property type="component" value="Unassembled WGS sequence"/>
</dbReference>
<organism evidence="1 2">
    <name type="scientific">Tanacetum coccineum</name>
    <dbReference type="NCBI Taxonomy" id="301880"/>
    <lineage>
        <taxon>Eukaryota</taxon>
        <taxon>Viridiplantae</taxon>
        <taxon>Streptophyta</taxon>
        <taxon>Embryophyta</taxon>
        <taxon>Tracheophyta</taxon>
        <taxon>Spermatophyta</taxon>
        <taxon>Magnoliopsida</taxon>
        <taxon>eudicotyledons</taxon>
        <taxon>Gunneridae</taxon>
        <taxon>Pentapetalae</taxon>
        <taxon>asterids</taxon>
        <taxon>campanulids</taxon>
        <taxon>Asterales</taxon>
        <taxon>Asteraceae</taxon>
        <taxon>Asteroideae</taxon>
        <taxon>Anthemideae</taxon>
        <taxon>Anthemidinae</taxon>
        <taxon>Tanacetum</taxon>
    </lineage>
</organism>
<reference evidence="1" key="1">
    <citation type="journal article" date="2022" name="Int. J. Mol. Sci.">
        <title>Draft Genome of Tanacetum Coccineum: Genomic Comparison of Closely Related Tanacetum-Family Plants.</title>
        <authorList>
            <person name="Yamashiro T."/>
            <person name="Shiraishi A."/>
            <person name="Nakayama K."/>
            <person name="Satake H."/>
        </authorList>
    </citation>
    <scope>NUCLEOTIDE SEQUENCE</scope>
</reference>
<reference evidence="1" key="2">
    <citation type="submission" date="2022-01" db="EMBL/GenBank/DDBJ databases">
        <authorList>
            <person name="Yamashiro T."/>
            <person name="Shiraishi A."/>
            <person name="Satake H."/>
            <person name="Nakayama K."/>
        </authorList>
    </citation>
    <scope>NUCLEOTIDE SEQUENCE</scope>
</reference>
<keyword evidence="2" id="KW-1185">Reference proteome</keyword>
<accession>A0ABQ5CDN3</accession>
<sequence>MFSSNYTGVASSSSVRRLESKDNNLKKIVLLNTQSKSTSKDVKKSQSSVSLISNKHDTLNSNVSNSKANVLNAKTINAVNGGSNRGEKSLL</sequence>
<evidence type="ECO:0000313" key="2">
    <source>
        <dbReference type="Proteomes" id="UP001151760"/>
    </source>
</evidence>
<dbReference type="EMBL" id="BQNB010014191">
    <property type="protein sequence ID" value="GJT25155.1"/>
    <property type="molecule type" value="Genomic_DNA"/>
</dbReference>
<gene>
    <name evidence="1" type="ORF">Tco_0895092</name>
</gene>
<evidence type="ECO:0000313" key="1">
    <source>
        <dbReference type="EMBL" id="GJT25155.1"/>
    </source>
</evidence>
<protein>
    <submittedName>
        <fullName evidence="1">Uncharacterized protein</fullName>
    </submittedName>
</protein>
<proteinExistence type="predicted"/>